<evidence type="ECO:0000256" key="10">
    <source>
        <dbReference type="ARBA" id="ARBA00029447"/>
    </source>
</evidence>
<dbReference type="InterPro" id="IPR003122">
    <property type="entry name" value="Tar_rcpt_lig-bd"/>
</dbReference>
<evidence type="ECO:0000256" key="5">
    <source>
        <dbReference type="ARBA" id="ARBA00022519"/>
    </source>
</evidence>
<keyword evidence="16" id="KW-1185">Reference proteome</keyword>
<evidence type="ECO:0000259" key="14">
    <source>
        <dbReference type="PROSITE" id="PS50885"/>
    </source>
</evidence>
<feature type="transmembrane region" description="Helical" evidence="12">
    <location>
        <begin position="208"/>
        <end position="229"/>
    </location>
</feature>
<evidence type="ECO:0000256" key="11">
    <source>
        <dbReference type="PROSITE-ProRule" id="PRU00284"/>
    </source>
</evidence>
<dbReference type="SMART" id="SM00304">
    <property type="entry name" value="HAMP"/>
    <property type="match status" value="1"/>
</dbReference>
<evidence type="ECO:0000313" key="15">
    <source>
        <dbReference type="EMBL" id="TKI06371.1"/>
    </source>
</evidence>
<evidence type="ECO:0000259" key="13">
    <source>
        <dbReference type="PROSITE" id="PS50111"/>
    </source>
</evidence>
<evidence type="ECO:0000313" key="16">
    <source>
        <dbReference type="Proteomes" id="UP000305202"/>
    </source>
</evidence>
<evidence type="ECO:0000256" key="8">
    <source>
        <dbReference type="ARBA" id="ARBA00023136"/>
    </source>
</evidence>
<evidence type="ECO:0000256" key="4">
    <source>
        <dbReference type="ARBA" id="ARBA00022500"/>
    </source>
</evidence>
<dbReference type="PANTHER" id="PTHR43531">
    <property type="entry name" value="PROTEIN ICFG"/>
    <property type="match status" value="1"/>
</dbReference>
<evidence type="ECO:0000256" key="1">
    <source>
        <dbReference type="ARBA" id="ARBA00004429"/>
    </source>
</evidence>
<dbReference type="InterPro" id="IPR004090">
    <property type="entry name" value="Chemotax_Me-accpt_rcpt"/>
</dbReference>
<dbReference type="InterPro" id="IPR035440">
    <property type="entry name" value="4HB_MCP_dom_sf"/>
</dbReference>
<feature type="domain" description="HAMP" evidence="14">
    <location>
        <begin position="231"/>
        <end position="283"/>
    </location>
</feature>
<comment type="similarity">
    <text evidence="10">Belongs to the methyl-accepting chemotaxis (MCP) protein family.</text>
</comment>
<dbReference type="Proteomes" id="UP000305202">
    <property type="component" value="Unassembled WGS sequence"/>
</dbReference>
<reference evidence="15 16" key="1">
    <citation type="submission" date="2019-04" db="EMBL/GenBank/DDBJ databases">
        <authorList>
            <person name="Li M."/>
            <person name="Gao C."/>
        </authorList>
    </citation>
    <scope>NUCLEOTIDE SEQUENCE [LARGE SCALE GENOMIC DNA]</scope>
    <source>
        <strain evidence="15 16">BGMRC 2031</strain>
    </source>
</reference>
<dbReference type="PANTHER" id="PTHR43531:SF5">
    <property type="entry name" value="METHYL-ACCEPTING CHEMOTAXIS PROTEIN III"/>
    <property type="match status" value="1"/>
</dbReference>
<dbReference type="InterPro" id="IPR051310">
    <property type="entry name" value="MCP_chemotaxis"/>
</dbReference>
<dbReference type="InterPro" id="IPR004089">
    <property type="entry name" value="MCPsignal_dom"/>
</dbReference>
<gene>
    <name evidence="15" type="ORF">FCN80_10940</name>
</gene>
<keyword evidence="3" id="KW-0488">Methylation</keyword>
<evidence type="ECO:0000256" key="7">
    <source>
        <dbReference type="ARBA" id="ARBA00022989"/>
    </source>
</evidence>
<dbReference type="PROSITE" id="PS00538">
    <property type="entry name" value="CHEMOTAXIS_TRANSDUC_1"/>
    <property type="match status" value="1"/>
</dbReference>
<dbReference type="SUPFAM" id="SSF58104">
    <property type="entry name" value="Methyl-accepting chemotaxis protein (MCP) signaling domain"/>
    <property type="match status" value="1"/>
</dbReference>
<dbReference type="CDD" id="cd06225">
    <property type="entry name" value="HAMP"/>
    <property type="match status" value="1"/>
</dbReference>
<dbReference type="Gene3D" id="1.20.120.30">
    <property type="entry name" value="Aspartate receptor, ligand-binding domain"/>
    <property type="match status" value="1"/>
</dbReference>
<name>A0ABY2SM92_9HYPH</name>
<keyword evidence="7 12" id="KW-1133">Transmembrane helix</keyword>
<keyword evidence="6 12" id="KW-0812">Transmembrane</keyword>
<evidence type="ECO:0000256" key="12">
    <source>
        <dbReference type="SAM" id="Phobius"/>
    </source>
</evidence>
<keyword evidence="5" id="KW-0997">Cell inner membrane</keyword>
<dbReference type="EMBL" id="SZPQ01000014">
    <property type="protein sequence ID" value="TKI06371.1"/>
    <property type="molecule type" value="Genomic_DNA"/>
</dbReference>
<dbReference type="Pfam" id="PF00015">
    <property type="entry name" value="MCPsignal"/>
    <property type="match status" value="1"/>
</dbReference>
<organism evidence="15 16">
    <name type="scientific">Martelella alba</name>
    <dbReference type="NCBI Taxonomy" id="2590451"/>
    <lineage>
        <taxon>Bacteria</taxon>
        <taxon>Pseudomonadati</taxon>
        <taxon>Pseudomonadota</taxon>
        <taxon>Alphaproteobacteria</taxon>
        <taxon>Hyphomicrobiales</taxon>
        <taxon>Aurantimonadaceae</taxon>
        <taxon>Martelella</taxon>
    </lineage>
</organism>
<evidence type="ECO:0000256" key="6">
    <source>
        <dbReference type="ARBA" id="ARBA00022692"/>
    </source>
</evidence>
<keyword evidence="2" id="KW-1003">Cell membrane</keyword>
<feature type="transmembrane region" description="Helical" evidence="12">
    <location>
        <begin position="20"/>
        <end position="50"/>
    </location>
</feature>
<evidence type="ECO:0000256" key="2">
    <source>
        <dbReference type="ARBA" id="ARBA00022475"/>
    </source>
</evidence>
<dbReference type="Pfam" id="PF00672">
    <property type="entry name" value="HAMP"/>
    <property type="match status" value="1"/>
</dbReference>
<comment type="caution">
    <text evidence="15">The sequence shown here is derived from an EMBL/GenBank/DDBJ whole genome shotgun (WGS) entry which is preliminary data.</text>
</comment>
<comment type="subcellular location">
    <subcellularLocation>
        <location evidence="1">Cell inner membrane</location>
        <topology evidence="1">Multi-pass membrane protein</topology>
    </subcellularLocation>
</comment>
<keyword evidence="8 12" id="KW-0472">Membrane</keyword>
<dbReference type="SUPFAM" id="SSF47170">
    <property type="entry name" value="Aspartate receptor, ligand-binding domain"/>
    <property type="match status" value="1"/>
</dbReference>
<keyword evidence="9 11" id="KW-0807">Transducer</keyword>
<dbReference type="InterPro" id="IPR003660">
    <property type="entry name" value="HAMP_dom"/>
</dbReference>
<dbReference type="CDD" id="cd11386">
    <property type="entry name" value="MCP_signal"/>
    <property type="match status" value="1"/>
</dbReference>
<dbReference type="SMART" id="SM00283">
    <property type="entry name" value="MA"/>
    <property type="match status" value="1"/>
</dbReference>
<dbReference type="PROSITE" id="PS50885">
    <property type="entry name" value="HAMP"/>
    <property type="match status" value="1"/>
</dbReference>
<protein>
    <submittedName>
        <fullName evidence="15">HAMP domain-containing protein</fullName>
    </submittedName>
</protein>
<dbReference type="PRINTS" id="PR00260">
    <property type="entry name" value="CHEMTRNSDUCR"/>
</dbReference>
<dbReference type="Pfam" id="PF02203">
    <property type="entry name" value="TarH"/>
    <property type="match status" value="1"/>
</dbReference>
<sequence>MGWTVMAQTVVLSKTGFLHNIHLVTLFLFILAMILTLFALSVGSATAFLYGSNRSLAAVTQEIDTRMGLSNSTNHLRIARLLLIQAAIAGRKGDNTLVAGNLKLAEGRIKQSQASFATYLRRPVKLPFDISLEPTLKRAYDDYLKQGLLPMQTAVANGQFDAALALEADKVRLLDNAFNKPLLAAVAFRTEYARGLNEAARHDALRGYTLMGGAFAAALCLVLLTYWVIRRVMIMPIRRLVERVRSIAQGDLTSSADAHGRNELGFLGENVRLMQDALGKMVTSVRRGSDAFYQGAAEIAAGNADLASRTEQQAAALEETAASMEQLTATVKQNAANAHRARQLADKASEKARQGGAIVGEVVRTMEDIAGSSQKIADITSVINGIAFQTNILALNAAVEAARAGETGRGFAVVAGEVRSLAQRSAQAAKEIDALINTSSSLVEQGSDRVGRAGLTMQDMVAAVEDVTSIMGEIASASDEQSHGIDQVSQAVGQMDGVTQQNAALVQQATATATVLEEQAASLQQMVAQFRLSDDTIDSGLPALPVQGTIADSEHLVTHI</sequence>
<dbReference type="InterPro" id="IPR004091">
    <property type="entry name" value="Chemotax_Me-accpt_rcpt_Me-site"/>
</dbReference>
<feature type="domain" description="Methyl-accepting transducer" evidence="13">
    <location>
        <begin position="288"/>
        <end position="517"/>
    </location>
</feature>
<accession>A0ABY2SM92</accession>
<proteinExistence type="inferred from homology"/>
<keyword evidence="4" id="KW-0145">Chemotaxis</keyword>
<dbReference type="PROSITE" id="PS50111">
    <property type="entry name" value="CHEMOTAXIS_TRANSDUC_2"/>
    <property type="match status" value="1"/>
</dbReference>
<dbReference type="Gene3D" id="1.10.287.950">
    <property type="entry name" value="Methyl-accepting chemotaxis protein"/>
    <property type="match status" value="1"/>
</dbReference>
<evidence type="ECO:0000256" key="9">
    <source>
        <dbReference type="ARBA" id="ARBA00023224"/>
    </source>
</evidence>
<evidence type="ECO:0000256" key="3">
    <source>
        <dbReference type="ARBA" id="ARBA00022481"/>
    </source>
</evidence>